<proteinExistence type="predicted"/>
<dbReference type="OrthoDB" id="7991996at2"/>
<dbReference type="HOGENOM" id="CLU_000445_114_57_5"/>
<feature type="transmembrane region" description="Helical" evidence="13">
    <location>
        <begin position="66"/>
        <end position="99"/>
    </location>
</feature>
<dbReference type="GO" id="GO:0004673">
    <property type="term" value="F:protein histidine kinase activity"/>
    <property type="evidence" value="ECO:0007669"/>
    <property type="project" value="UniProtKB-EC"/>
</dbReference>
<dbReference type="GO" id="GO:0000160">
    <property type="term" value="P:phosphorelay signal transduction system"/>
    <property type="evidence" value="ECO:0007669"/>
    <property type="project" value="UniProtKB-KW"/>
</dbReference>
<dbReference type="InterPro" id="IPR038318">
    <property type="entry name" value="KdpD_sf"/>
</dbReference>
<dbReference type="PANTHER" id="PTHR41523">
    <property type="entry name" value="TWO-COMPONENT SYSTEM SENSOR PROTEIN"/>
    <property type="match status" value="1"/>
</dbReference>
<dbReference type="PANTHER" id="PTHR41523:SF8">
    <property type="entry name" value="ETHYLENE RESPONSE SENSOR PROTEIN"/>
    <property type="match status" value="1"/>
</dbReference>
<dbReference type="EMBL" id="AAPJ01000001">
    <property type="protein sequence ID" value="EAS51640.1"/>
    <property type="molecule type" value="Genomic_DNA"/>
</dbReference>
<dbReference type="GO" id="GO:0016020">
    <property type="term" value="C:membrane"/>
    <property type="evidence" value="ECO:0007669"/>
    <property type="project" value="UniProtKB-SubCell"/>
</dbReference>
<feature type="transmembrane region" description="Helical" evidence="13">
    <location>
        <begin position="105"/>
        <end position="129"/>
    </location>
</feature>
<evidence type="ECO:0000313" key="15">
    <source>
        <dbReference type="EMBL" id="EAS51640.1"/>
    </source>
</evidence>
<comment type="catalytic activity">
    <reaction evidence="1">
        <text>ATP + protein L-histidine = ADP + protein N-phospho-L-histidine.</text>
        <dbReference type="EC" id="2.7.13.3"/>
    </reaction>
</comment>
<evidence type="ECO:0000256" key="11">
    <source>
        <dbReference type="ARBA" id="ARBA00023012"/>
    </source>
</evidence>
<evidence type="ECO:0000313" key="16">
    <source>
        <dbReference type="Proteomes" id="UP000000321"/>
    </source>
</evidence>
<dbReference type="Pfam" id="PF13493">
    <property type="entry name" value="DUF4118"/>
    <property type="match status" value="1"/>
</dbReference>
<feature type="transmembrane region" description="Helical" evidence="13">
    <location>
        <begin position="35"/>
        <end position="54"/>
    </location>
</feature>
<dbReference type="SMART" id="SM00387">
    <property type="entry name" value="HATPase_c"/>
    <property type="match status" value="1"/>
</dbReference>
<keyword evidence="5" id="KW-0808">Transferase</keyword>
<dbReference type="Pfam" id="PF07568">
    <property type="entry name" value="HisKA_2"/>
    <property type="match status" value="1"/>
</dbReference>
<keyword evidence="12 13" id="KW-0472">Membrane</keyword>
<keyword evidence="10 13" id="KW-1133">Transmembrane helix</keyword>
<evidence type="ECO:0000259" key="14">
    <source>
        <dbReference type="SMART" id="SM00387"/>
    </source>
</evidence>
<evidence type="ECO:0000256" key="8">
    <source>
        <dbReference type="ARBA" id="ARBA00022777"/>
    </source>
</evidence>
<evidence type="ECO:0000256" key="7">
    <source>
        <dbReference type="ARBA" id="ARBA00022741"/>
    </source>
</evidence>
<evidence type="ECO:0000256" key="3">
    <source>
        <dbReference type="ARBA" id="ARBA00012438"/>
    </source>
</evidence>
<dbReference type="BioCyc" id="AURANTIMONAS:SI859A1_02456-MONOMER"/>
<keyword evidence="8 15" id="KW-0418">Kinase</keyword>
<evidence type="ECO:0000256" key="4">
    <source>
        <dbReference type="ARBA" id="ARBA00022553"/>
    </source>
</evidence>
<organism evidence="15 16">
    <name type="scientific">Aurantimonas manganoxydans (strain ATCC BAA-1229 / DSM 21871 / SI85-9A1)</name>
    <dbReference type="NCBI Taxonomy" id="287752"/>
    <lineage>
        <taxon>Bacteria</taxon>
        <taxon>Pseudomonadati</taxon>
        <taxon>Pseudomonadota</taxon>
        <taxon>Alphaproteobacteria</taxon>
        <taxon>Hyphomicrobiales</taxon>
        <taxon>Aurantimonadaceae</taxon>
        <taxon>Aurantimonas</taxon>
    </lineage>
</organism>
<evidence type="ECO:0000256" key="5">
    <source>
        <dbReference type="ARBA" id="ARBA00022679"/>
    </source>
</evidence>
<comment type="subcellular location">
    <subcellularLocation>
        <location evidence="2">Membrane</location>
        <topology evidence="2">Multi-pass membrane protein</topology>
    </subcellularLocation>
</comment>
<dbReference type="InterPro" id="IPR011495">
    <property type="entry name" value="Sig_transdc_His_kin_sub2_dim/P"/>
</dbReference>
<comment type="caution">
    <text evidence="15">The sequence shown here is derived from an EMBL/GenBank/DDBJ whole genome shotgun (WGS) entry which is preliminary data.</text>
</comment>
<dbReference type="InterPro" id="IPR036890">
    <property type="entry name" value="HATPase_C_sf"/>
</dbReference>
<keyword evidence="16" id="KW-1185">Reference proteome</keyword>
<dbReference type="AlphaFoldDB" id="Q1YLU1"/>
<evidence type="ECO:0000256" key="6">
    <source>
        <dbReference type="ARBA" id="ARBA00022692"/>
    </source>
</evidence>
<accession>Q1YLU1</accession>
<keyword evidence="9" id="KW-0067">ATP-binding</keyword>
<gene>
    <name evidence="15" type="ORF">SI859A1_02456</name>
</gene>
<evidence type="ECO:0000256" key="9">
    <source>
        <dbReference type="ARBA" id="ARBA00022840"/>
    </source>
</evidence>
<dbReference type="Gene3D" id="3.30.565.10">
    <property type="entry name" value="Histidine kinase-like ATPase, C-terminal domain"/>
    <property type="match status" value="1"/>
</dbReference>
<dbReference type="Proteomes" id="UP000000321">
    <property type="component" value="Unassembled WGS sequence"/>
</dbReference>
<reference evidence="15 16" key="1">
    <citation type="journal article" date="2008" name="Appl. Environ. Microbiol.">
        <title>Genomic insights into Mn(II) oxidation by the marine alphaproteobacterium Aurantimonas sp. strain SI85-9A1.</title>
        <authorList>
            <person name="Dick G.J."/>
            <person name="Podell S."/>
            <person name="Johnson H.A."/>
            <person name="Rivera-Espinoza Y."/>
            <person name="Bernier-Latmani R."/>
            <person name="McCarthy J.K."/>
            <person name="Torpey J.W."/>
            <person name="Clement B.G."/>
            <person name="Gaasterland T."/>
            <person name="Tebo B.M."/>
        </authorList>
    </citation>
    <scope>NUCLEOTIDE SEQUENCE [LARGE SCALE GENOMIC DNA]</scope>
    <source>
        <strain evidence="15 16">SI85-9A1</strain>
    </source>
</reference>
<evidence type="ECO:0000256" key="2">
    <source>
        <dbReference type="ARBA" id="ARBA00004141"/>
    </source>
</evidence>
<dbReference type="RefSeq" id="WP_009210278.1">
    <property type="nucleotide sequence ID" value="NZ_BBWP01000002.1"/>
</dbReference>
<dbReference type="InterPro" id="IPR003594">
    <property type="entry name" value="HATPase_dom"/>
</dbReference>
<feature type="domain" description="Histidine kinase/HSP90-like ATPase" evidence="14">
    <location>
        <begin position="252"/>
        <end position="357"/>
    </location>
</feature>
<evidence type="ECO:0000256" key="13">
    <source>
        <dbReference type="SAM" id="Phobius"/>
    </source>
</evidence>
<evidence type="ECO:0000256" key="1">
    <source>
        <dbReference type="ARBA" id="ARBA00000085"/>
    </source>
</evidence>
<dbReference type="Pfam" id="PF02518">
    <property type="entry name" value="HATPase_c"/>
    <property type="match status" value="1"/>
</dbReference>
<dbReference type="Gene3D" id="1.20.120.620">
    <property type="entry name" value="Backbone structure of the membrane domain of e. Coli histidine kinase receptor kdpd"/>
    <property type="match status" value="1"/>
</dbReference>
<evidence type="ECO:0000256" key="10">
    <source>
        <dbReference type="ARBA" id="ARBA00022989"/>
    </source>
</evidence>
<sequence length="365" mass="39148">MGVDIGAPRGRANLAGLNGVQAFLVAISWRERPVLRWVFAIMAIGLAFWVRYGLDEQLPAGFPYLSFFPAVIITTFLAGTAPGALVGILGGLSAWYFFIPPFDSFLLTGGSLLALVFYVFIVTVDIVLIHWMHVALDRLTVEKEATARYANERDLLFRELQHRVSNNLAVVSALLNTQARVSSSAEVTAALQQASARIGLVSKIQRQLHDPSRQSLDMAPYLAQLGPDLLAASGVTKVTYLTDVAPTEVDAETAVPLALIVTELISNAIEHGCADGRPGTIRVSLRREEMAGNAGEGWTQRLQVADDGPGWPDGFSIAASRNLGMRIVASLTQQIGGRFETSNDGGAVATLAFEARPAFAASPTD</sequence>
<dbReference type="EC" id="2.7.13.3" evidence="3"/>
<keyword evidence="7" id="KW-0547">Nucleotide-binding</keyword>
<evidence type="ECO:0000256" key="12">
    <source>
        <dbReference type="ARBA" id="ARBA00023136"/>
    </source>
</evidence>
<keyword evidence="11" id="KW-0902">Two-component regulatory system</keyword>
<dbReference type="GO" id="GO:0005524">
    <property type="term" value="F:ATP binding"/>
    <property type="evidence" value="ECO:0007669"/>
    <property type="project" value="UniProtKB-KW"/>
</dbReference>
<name>Q1YLU1_AURMS</name>
<dbReference type="SUPFAM" id="SSF55874">
    <property type="entry name" value="ATPase domain of HSP90 chaperone/DNA topoisomerase II/histidine kinase"/>
    <property type="match status" value="1"/>
</dbReference>
<keyword evidence="6 13" id="KW-0812">Transmembrane</keyword>
<dbReference type="InterPro" id="IPR025201">
    <property type="entry name" value="KdpD_TM"/>
</dbReference>
<keyword evidence="4" id="KW-0597">Phosphoprotein</keyword>
<protein>
    <recommendedName>
        <fullName evidence="3">histidine kinase</fullName>
        <ecNumber evidence="3">2.7.13.3</ecNumber>
    </recommendedName>
</protein>